<organism evidence="11 12">
    <name type="scientific">Micromonospora noduli</name>
    <dbReference type="NCBI Taxonomy" id="709876"/>
    <lineage>
        <taxon>Bacteria</taxon>
        <taxon>Bacillati</taxon>
        <taxon>Actinomycetota</taxon>
        <taxon>Actinomycetes</taxon>
        <taxon>Micromonosporales</taxon>
        <taxon>Micromonosporaceae</taxon>
        <taxon>Micromonospora</taxon>
    </lineage>
</organism>
<evidence type="ECO:0000256" key="9">
    <source>
        <dbReference type="ARBA" id="ARBA00031449"/>
    </source>
</evidence>
<evidence type="ECO:0000256" key="10">
    <source>
        <dbReference type="ARBA" id="ARBA00048807"/>
    </source>
</evidence>
<evidence type="ECO:0000256" key="3">
    <source>
        <dbReference type="ARBA" id="ARBA00008900"/>
    </source>
</evidence>
<comment type="caution">
    <text evidence="11">The sequence shown here is derived from an EMBL/GenBank/DDBJ whole genome shotgun (WGS) entry which is preliminary data.</text>
</comment>
<comment type="cofactor">
    <cofactor evidence="1">
        <name>Zn(2+)</name>
        <dbReference type="ChEBI" id="CHEBI:29105"/>
    </cofactor>
</comment>
<sequence length="132" mass="14449">MFSVTVRDHMMIAHSFRGEVFGPAQRLHGATFVVDATFRRPDLDADGIVVDIGLATEQLRAVLSELTYRNLDDEAAFAGVNTTTEVLARTVADRLVERVHAGELGAGARELTGITVTLHESHIAWASYERSL</sequence>
<accession>A0ABX9D7D8</accession>
<evidence type="ECO:0000313" key="12">
    <source>
        <dbReference type="Proteomes" id="UP000249045"/>
    </source>
</evidence>
<evidence type="ECO:0000256" key="2">
    <source>
        <dbReference type="ARBA" id="ARBA00005061"/>
    </source>
</evidence>
<evidence type="ECO:0000256" key="4">
    <source>
        <dbReference type="ARBA" id="ARBA00012982"/>
    </source>
</evidence>
<reference evidence="11 12" key="1">
    <citation type="submission" date="2018-03" db="EMBL/GenBank/DDBJ databases">
        <title>Defining the species Micromonospora saelicesensis and Micromonospora noduli under the framework of genomics.</title>
        <authorList>
            <person name="Riesco R."/>
            <person name="Trujillo M.E."/>
        </authorList>
    </citation>
    <scope>NUCLEOTIDE SEQUENCE [LARGE SCALE GENOMIC DNA]</scope>
    <source>
        <strain evidence="11 12">MED15</strain>
    </source>
</reference>
<evidence type="ECO:0000313" key="11">
    <source>
        <dbReference type="EMBL" id="RAO24461.1"/>
    </source>
</evidence>
<comment type="pathway">
    <text evidence="2">Purine metabolism; 7-cyano-7-deazaguanine biosynthesis.</text>
</comment>
<dbReference type="InterPro" id="IPR007115">
    <property type="entry name" value="6-PTP_synth/QueD"/>
</dbReference>
<keyword evidence="12" id="KW-1185">Reference proteome</keyword>
<dbReference type="InterPro" id="IPR038418">
    <property type="entry name" value="6-PTP_synth/QueD_sf"/>
</dbReference>
<keyword evidence="7" id="KW-0862">Zinc</keyword>
<dbReference type="RefSeq" id="WP_112700104.1">
    <property type="nucleotide sequence ID" value="NZ_PYAB01000004.1"/>
</dbReference>
<name>A0ABX9D7D8_9ACTN</name>
<comment type="similarity">
    <text evidence="3">Belongs to the PTPS family. QueD subfamily.</text>
</comment>
<keyword evidence="8" id="KW-0456">Lyase</keyword>
<dbReference type="PANTHER" id="PTHR12589">
    <property type="entry name" value="PYRUVOYL TETRAHYDROBIOPTERIN SYNTHASE"/>
    <property type="match status" value="1"/>
</dbReference>
<dbReference type="Proteomes" id="UP000249045">
    <property type="component" value="Unassembled WGS sequence"/>
</dbReference>
<dbReference type="Pfam" id="PF01242">
    <property type="entry name" value="PTPS"/>
    <property type="match status" value="1"/>
</dbReference>
<evidence type="ECO:0000256" key="7">
    <source>
        <dbReference type="ARBA" id="ARBA00022833"/>
    </source>
</evidence>
<comment type="catalytic activity">
    <reaction evidence="10">
        <text>7,8-dihydroneopterin 3'-triphosphate + H2O = 6-carboxy-5,6,7,8-tetrahydropterin + triphosphate + acetaldehyde + 2 H(+)</text>
        <dbReference type="Rhea" id="RHEA:27966"/>
        <dbReference type="ChEBI" id="CHEBI:15343"/>
        <dbReference type="ChEBI" id="CHEBI:15377"/>
        <dbReference type="ChEBI" id="CHEBI:15378"/>
        <dbReference type="ChEBI" id="CHEBI:18036"/>
        <dbReference type="ChEBI" id="CHEBI:58462"/>
        <dbReference type="ChEBI" id="CHEBI:61032"/>
        <dbReference type="EC" id="4.1.2.50"/>
    </reaction>
</comment>
<dbReference type="SUPFAM" id="SSF55620">
    <property type="entry name" value="Tetrahydrobiopterin biosynthesis enzymes-like"/>
    <property type="match status" value="1"/>
</dbReference>
<evidence type="ECO:0000256" key="6">
    <source>
        <dbReference type="ARBA" id="ARBA00022723"/>
    </source>
</evidence>
<dbReference type="Gene3D" id="3.30.479.10">
    <property type="entry name" value="6-pyruvoyl tetrahydropterin synthase/QueD"/>
    <property type="match status" value="1"/>
</dbReference>
<dbReference type="PANTHER" id="PTHR12589:SF7">
    <property type="entry name" value="6-PYRUVOYL TETRAHYDROBIOPTERIN SYNTHASE"/>
    <property type="match status" value="1"/>
</dbReference>
<proteinExistence type="inferred from homology"/>
<gene>
    <name evidence="11" type="ORF">MED15_00219</name>
</gene>
<dbReference type="EC" id="4.1.2.50" evidence="4"/>
<evidence type="ECO:0000256" key="1">
    <source>
        <dbReference type="ARBA" id="ARBA00001947"/>
    </source>
</evidence>
<protein>
    <recommendedName>
        <fullName evidence="5">6-carboxy-5,6,7,8-tetrahydropterin synthase</fullName>
        <ecNumber evidence="4">4.1.2.50</ecNumber>
    </recommendedName>
    <alternativeName>
        <fullName evidence="9">Queuosine biosynthesis protein QueD</fullName>
    </alternativeName>
</protein>
<evidence type="ECO:0000256" key="8">
    <source>
        <dbReference type="ARBA" id="ARBA00023239"/>
    </source>
</evidence>
<dbReference type="EMBL" id="PYAC01000001">
    <property type="protein sequence ID" value="RAO24461.1"/>
    <property type="molecule type" value="Genomic_DNA"/>
</dbReference>
<evidence type="ECO:0000256" key="5">
    <source>
        <dbReference type="ARBA" id="ARBA00018141"/>
    </source>
</evidence>
<keyword evidence="6" id="KW-0479">Metal-binding</keyword>